<protein>
    <submittedName>
        <fullName evidence="2">Uncharacterized protein</fullName>
    </submittedName>
</protein>
<organism evidence="2 3">
    <name type="scientific">Thiorhodococcus mannitoliphagus</name>
    <dbReference type="NCBI Taxonomy" id="329406"/>
    <lineage>
        <taxon>Bacteria</taxon>
        <taxon>Pseudomonadati</taxon>
        <taxon>Pseudomonadota</taxon>
        <taxon>Gammaproteobacteria</taxon>
        <taxon>Chromatiales</taxon>
        <taxon>Chromatiaceae</taxon>
        <taxon>Thiorhodococcus</taxon>
    </lineage>
</organism>
<dbReference type="EMBL" id="JAAIJR010000102">
    <property type="protein sequence ID" value="NEX22469.1"/>
    <property type="molecule type" value="Genomic_DNA"/>
</dbReference>
<reference evidence="3" key="1">
    <citation type="journal article" date="2020" name="Microbiol. Resour. Announc.">
        <title>Draft Genome Sequences of Thiorhodococcus mannitoliphagus and Thiorhodococcus minor, Purple Sulfur Photosynthetic Bacteria in the Gammaproteobacterial Family Chromatiaceae.</title>
        <authorList>
            <person name="Aviles F.A."/>
            <person name="Meyer T.E."/>
            <person name="Kyndt J.A."/>
        </authorList>
    </citation>
    <scope>NUCLEOTIDE SEQUENCE [LARGE SCALE GENOMIC DNA]</scope>
    <source>
        <strain evidence="3">DSM 18266</strain>
    </source>
</reference>
<dbReference type="Proteomes" id="UP000471640">
    <property type="component" value="Unassembled WGS sequence"/>
</dbReference>
<evidence type="ECO:0000313" key="3">
    <source>
        <dbReference type="Proteomes" id="UP000471640"/>
    </source>
</evidence>
<sequence length="335" mass="37364">MRLFQSIFGGGETPGRYPESLIDLATERAVDGTDARLRLLSGYRKRLRQPVIHAIDQVVALVDAIPAPLTAGARDHGSEPRLAAVFSSAGDMLDLLGRDTALLDFLASPEGRGTEQVTALLLAERVERQILGMDLVGDQVRRDVPQVAVSFTAHRLLDPTASETEARRQLKRRAFDHLLTLALTRIVEVRVERADLTRQRDLLRRKLSALERGGWSFEPTQADHPDPAALQAEVETLTAQLSALGTDQAVLHAHLRIVTDLLSEAERQLWAEPITLYLDPMNIQREARDPAARPIQLWELRNARGRRAVMLPLCIAPTELPAREDWVTAAQRYLF</sequence>
<feature type="coiled-coil region" evidence="1">
    <location>
        <begin position="186"/>
        <end position="213"/>
    </location>
</feature>
<keyword evidence="1" id="KW-0175">Coiled coil</keyword>
<gene>
    <name evidence="2" type="ORF">G3480_19520</name>
</gene>
<accession>A0A6P1DXP6</accession>
<comment type="caution">
    <text evidence="2">The sequence shown here is derived from an EMBL/GenBank/DDBJ whole genome shotgun (WGS) entry which is preliminary data.</text>
</comment>
<evidence type="ECO:0000256" key="1">
    <source>
        <dbReference type="SAM" id="Coils"/>
    </source>
</evidence>
<dbReference type="RefSeq" id="WP_164655561.1">
    <property type="nucleotide sequence ID" value="NZ_JAAIJR010000102.1"/>
</dbReference>
<reference evidence="2 3" key="2">
    <citation type="submission" date="2020-02" db="EMBL/GenBank/DDBJ databases">
        <title>Genome sequences of Thiorhodococcus mannitoliphagus and Thiorhodococcus minor, purple sulfur photosynthetic bacteria in the gammaproteobacterial family, Chromatiaceae.</title>
        <authorList>
            <person name="Aviles F.A."/>
            <person name="Meyer T.E."/>
            <person name="Kyndt J.A."/>
        </authorList>
    </citation>
    <scope>NUCLEOTIDE SEQUENCE [LARGE SCALE GENOMIC DNA]</scope>
    <source>
        <strain evidence="2 3">DSM 18266</strain>
    </source>
</reference>
<dbReference type="AlphaFoldDB" id="A0A6P1DXP6"/>
<evidence type="ECO:0000313" key="2">
    <source>
        <dbReference type="EMBL" id="NEX22469.1"/>
    </source>
</evidence>
<proteinExistence type="predicted"/>
<keyword evidence="3" id="KW-1185">Reference proteome</keyword>
<name>A0A6P1DXP6_9GAMM</name>